<gene>
    <name evidence="1" type="ORF">BIY37_08565</name>
</gene>
<accession>A0A1V6LZ37</accession>
<name>A0A1V6LZ37_9BACT</name>
<comment type="caution">
    <text evidence="1">The sequence shown here is derived from an EMBL/GenBank/DDBJ whole genome shotgun (WGS) entry which is preliminary data.</text>
</comment>
<reference evidence="1 2" key="1">
    <citation type="journal article" date="2016" name="Genome Announc.">
        <title>Draft Genome Sequence of the Anaerobic Ammonium-Oxidizing Bacterium 'Candidatus Brocadia sp. 40'.</title>
        <authorList>
            <person name="Ali M."/>
            <person name="Haroon M.F."/>
            <person name="Narita Y."/>
            <person name="Zhang L."/>
            <person name="Rangel Shaw D."/>
            <person name="Okabe S."/>
            <person name="Saikaly P.E."/>
        </authorList>
    </citation>
    <scope>NUCLEOTIDE SEQUENCE [LARGE SCALE GENOMIC DNA]</scope>
    <source>
        <strain evidence="1 2">40</strain>
    </source>
</reference>
<dbReference type="EMBL" id="MJUW02000092">
    <property type="protein sequence ID" value="OQD45403.1"/>
    <property type="molecule type" value="Genomic_DNA"/>
</dbReference>
<proteinExistence type="predicted"/>
<protein>
    <submittedName>
        <fullName evidence="1">Uncharacterized protein</fullName>
    </submittedName>
</protein>
<dbReference type="AlphaFoldDB" id="A0A1V6LZ37"/>
<evidence type="ECO:0000313" key="2">
    <source>
        <dbReference type="Proteomes" id="UP000242219"/>
    </source>
</evidence>
<evidence type="ECO:0000313" key="1">
    <source>
        <dbReference type="EMBL" id="OQD45403.1"/>
    </source>
</evidence>
<sequence length="66" mass="7266">MHPGKKAVSFFAKVCCSSGFTKSIMNTGGLSNVFYAALSTLKSTRDPYVLHPLPVKMRKKGDVLFR</sequence>
<keyword evidence="2" id="KW-1185">Reference proteome</keyword>
<dbReference type="Proteomes" id="UP000242219">
    <property type="component" value="Unassembled WGS sequence"/>
</dbReference>
<organism evidence="1 2">
    <name type="scientific">Candidatus Brocadia sapporoensis</name>
    <dbReference type="NCBI Taxonomy" id="392547"/>
    <lineage>
        <taxon>Bacteria</taxon>
        <taxon>Pseudomonadati</taxon>
        <taxon>Planctomycetota</taxon>
        <taxon>Candidatus Brocadiia</taxon>
        <taxon>Candidatus Brocadiales</taxon>
        <taxon>Candidatus Brocadiaceae</taxon>
        <taxon>Candidatus Brocadia</taxon>
    </lineage>
</organism>